<accession>A0A9Q1JGD5</accession>
<keyword evidence="2" id="KW-0812">Transmembrane</keyword>
<organism evidence="3 4">
    <name type="scientific">Carnegiea gigantea</name>
    <dbReference type="NCBI Taxonomy" id="171969"/>
    <lineage>
        <taxon>Eukaryota</taxon>
        <taxon>Viridiplantae</taxon>
        <taxon>Streptophyta</taxon>
        <taxon>Embryophyta</taxon>
        <taxon>Tracheophyta</taxon>
        <taxon>Spermatophyta</taxon>
        <taxon>Magnoliopsida</taxon>
        <taxon>eudicotyledons</taxon>
        <taxon>Gunneridae</taxon>
        <taxon>Pentapetalae</taxon>
        <taxon>Caryophyllales</taxon>
        <taxon>Cactineae</taxon>
        <taxon>Cactaceae</taxon>
        <taxon>Cactoideae</taxon>
        <taxon>Echinocereeae</taxon>
        <taxon>Carnegiea</taxon>
    </lineage>
</organism>
<protein>
    <submittedName>
        <fullName evidence="3">Uncharacterized protein</fullName>
    </submittedName>
</protein>
<feature type="transmembrane region" description="Helical" evidence="2">
    <location>
        <begin position="151"/>
        <end position="173"/>
    </location>
</feature>
<dbReference type="Proteomes" id="UP001153076">
    <property type="component" value="Unassembled WGS sequence"/>
</dbReference>
<dbReference type="EMBL" id="JAKOGI010002889">
    <property type="protein sequence ID" value="KAJ8421159.1"/>
    <property type="molecule type" value="Genomic_DNA"/>
</dbReference>
<evidence type="ECO:0000313" key="4">
    <source>
        <dbReference type="Proteomes" id="UP001153076"/>
    </source>
</evidence>
<sequence>MKTPKHALKAPNIEAKDQQAENKKEQEVNKDPYASNVEILIIIAVLMCRALIAFIIRGRSLRHGLIIAWTIVVSSGQIETHQLKVPTLGSSLTTILNVLDIRLEVPLLAESIRDQGHQEFPKEFSTVLMSSLVALMLSLGCFLSSCRALGLYSGVGLFPLLASKASFSFLTFFQRRLYLAIKSGQGSASPGPRSTNLNLQPLTSGQRPRLAKERKNNKEKRSKEGFGLTLAMARLLGDLDWLRRATGGKDPRLSHAFHQSILGKEIICQEIHSLGLDVHQGLSNSPRSDLLALSRAAPSWRSQCLMGGRGLPKPSMWG</sequence>
<feature type="region of interest" description="Disordered" evidence="1">
    <location>
        <begin position="184"/>
        <end position="223"/>
    </location>
</feature>
<proteinExistence type="predicted"/>
<feature type="region of interest" description="Disordered" evidence="1">
    <location>
        <begin position="1"/>
        <end position="28"/>
    </location>
</feature>
<evidence type="ECO:0000256" key="2">
    <source>
        <dbReference type="SAM" id="Phobius"/>
    </source>
</evidence>
<evidence type="ECO:0000256" key="1">
    <source>
        <dbReference type="SAM" id="MobiDB-lite"/>
    </source>
</evidence>
<keyword evidence="2" id="KW-1133">Transmembrane helix</keyword>
<gene>
    <name evidence="3" type="ORF">Cgig2_018000</name>
</gene>
<feature type="transmembrane region" description="Helical" evidence="2">
    <location>
        <begin position="39"/>
        <end position="56"/>
    </location>
</feature>
<keyword evidence="2" id="KW-0472">Membrane</keyword>
<dbReference type="AlphaFoldDB" id="A0A9Q1JGD5"/>
<keyword evidence="4" id="KW-1185">Reference proteome</keyword>
<name>A0A9Q1JGD5_9CARY</name>
<evidence type="ECO:0000313" key="3">
    <source>
        <dbReference type="EMBL" id="KAJ8421159.1"/>
    </source>
</evidence>
<feature type="compositionally biased region" description="Basic and acidic residues" evidence="1">
    <location>
        <begin position="14"/>
        <end position="28"/>
    </location>
</feature>
<feature type="transmembrane region" description="Helical" evidence="2">
    <location>
        <begin position="127"/>
        <end position="145"/>
    </location>
</feature>
<reference evidence="3" key="1">
    <citation type="submission" date="2022-04" db="EMBL/GenBank/DDBJ databases">
        <title>Carnegiea gigantea Genome sequencing and assembly v2.</title>
        <authorList>
            <person name="Copetti D."/>
            <person name="Sanderson M.J."/>
            <person name="Burquez A."/>
            <person name="Wojciechowski M.F."/>
        </authorList>
    </citation>
    <scope>NUCLEOTIDE SEQUENCE</scope>
    <source>
        <strain evidence="3">SGP5-SGP5p</strain>
        <tissue evidence="3">Aerial part</tissue>
    </source>
</reference>
<feature type="compositionally biased region" description="Basic and acidic residues" evidence="1">
    <location>
        <begin position="210"/>
        <end position="223"/>
    </location>
</feature>
<feature type="compositionally biased region" description="Polar residues" evidence="1">
    <location>
        <begin position="184"/>
        <end position="206"/>
    </location>
</feature>
<comment type="caution">
    <text evidence="3">The sequence shown here is derived from an EMBL/GenBank/DDBJ whole genome shotgun (WGS) entry which is preliminary data.</text>
</comment>